<comment type="caution">
    <text evidence="5">The sequence shown here is derived from an EMBL/GenBank/DDBJ whole genome shotgun (WGS) entry which is preliminary data.</text>
</comment>
<dbReference type="EMBL" id="JADNYJ010000103">
    <property type="protein sequence ID" value="KAF8885239.1"/>
    <property type="molecule type" value="Genomic_DNA"/>
</dbReference>
<keyword evidence="3 4" id="KW-0539">Nucleus</keyword>
<evidence type="ECO:0000256" key="2">
    <source>
        <dbReference type="ARBA" id="ARBA00010186"/>
    </source>
</evidence>
<accession>A0A9P5TJX9</accession>
<keyword evidence="4" id="KW-0813">Transport</keyword>
<organism evidence="5 6">
    <name type="scientific">Gymnopilus junonius</name>
    <name type="common">Spectacular rustgill mushroom</name>
    <name type="synonym">Gymnopilus spectabilis subsp. junonius</name>
    <dbReference type="NCBI Taxonomy" id="109634"/>
    <lineage>
        <taxon>Eukaryota</taxon>
        <taxon>Fungi</taxon>
        <taxon>Dikarya</taxon>
        <taxon>Basidiomycota</taxon>
        <taxon>Agaricomycotina</taxon>
        <taxon>Agaricomycetes</taxon>
        <taxon>Agaricomycetidae</taxon>
        <taxon>Agaricales</taxon>
        <taxon>Agaricineae</taxon>
        <taxon>Hymenogastraceae</taxon>
        <taxon>Gymnopilus</taxon>
    </lineage>
</organism>
<dbReference type="Proteomes" id="UP000724874">
    <property type="component" value="Unassembled WGS sequence"/>
</dbReference>
<dbReference type="GO" id="GO:0005643">
    <property type="term" value="C:nuclear pore"/>
    <property type="evidence" value="ECO:0007669"/>
    <property type="project" value="UniProtKB-SubCell"/>
</dbReference>
<evidence type="ECO:0000256" key="3">
    <source>
        <dbReference type="ARBA" id="ARBA00023242"/>
    </source>
</evidence>
<dbReference type="GO" id="GO:0016973">
    <property type="term" value="P:poly(A)+ mRNA export from nucleus"/>
    <property type="evidence" value="ECO:0007669"/>
    <property type="project" value="TreeGrafter"/>
</dbReference>
<dbReference type="GO" id="GO:0006606">
    <property type="term" value="P:protein import into nucleus"/>
    <property type="evidence" value="ECO:0007669"/>
    <property type="project" value="TreeGrafter"/>
</dbReference>
<keyword evidence="4" id="KW-0811">Translocation</keyword>
<keyword evidence="4" id="KW-0906">Nuclear pore complex</keyword>
<dbReference type="InterPro" id="IPR007231">
    <property type="entry name" value="Nucleoporin_int_Nup93/Nic96"/>
</dbReference>
<evidence type="ECO:0000313" key="5">
    <source>
        <dbReference type="EMBL" id="KAF8885239.1"/>
    </source>
</evidence>
<dbReference type="PANTHER" id="PTHR11225:SF4">
    <property type="entry name" value="NUCLEAR PORE COMPLEX PROTEIN NUP93"/>
    <property type="match status" value="1"/>
</dbReference>
<name>A0A9P5TJX9_GYMJU</name>
<evidence type="ECO:0000256" key="4">
    <source>
        <dbReference type="RuleBase" id="RU364035"/>
    </source>
</evidence>
<dbReference type="AlphaFoldDB" id="A0A9P5TJX9"/>
<comment type="similarity">
    <text evidence="2 4">Belongs to the nucleoporin interacting component (NIC) family.</text>
</comment>
<comment type="subcellular location">
    <subcellularLocation>
        <location evidence="1">Nucleus envelope</location>
    </subcellularLocation>
    <subcellularLocation>
        <location evidence="4">Nucleus</location>
        <location evidence="4">Nuclear pore complex</location>
    </subcellularLocation>
</comment>
<keyword evidence="4" id="KW-0472">Membrane</keyword>
<sequence>MDLSALLSESRNLTAHLSRPDLPSVNLSIDQIEALSRRLVSRQPGTSADADRANYLLAQAHVDAPALSSSVAHLNTASVFSPLQPLQDTDVAGYLRIAHEQNLISTIEEARKDTQHQFYRVLDERSQKDWEAKKKRVFEELGGRVASADRGGPLSDLRASALGKSVLGASTAGPSLSLQMQSKMMAYDRVVSDLNNARLQGTSYPIVHTLANASHAVASDPRSYQMTQNFHTLAKITCEPPALPSVEHSSAHILNAPRLERKFAKIYLGDPETREAAALRRQIAKGACESLEEQYWDILERTIQARPMEARLGGDPSIANRVRAYLLVRYYRNGEWEERIELVAGQPVWAKLFYLVRTGHVQEALAEALHLQQAIENREPSFVNHFKTWIESPDRKLPKAHRDHLQAVYNAHMLHSSTADPFKLALYKLMGKLEPQRRSVPLVTTTTEDWLWFQLAMVDEDEDGGLRALADVLLGYGERHFDGPPNQPGLRRGVWAGVLLMCGQFERAVAALWDRPLAIALAYHGLLRVASRAETSDVTPLSLSPNQPPAISLSTLIWRYVRQFVRMDAKEALQYVYTLPLSSDQPGGVGKEQVDFAWELVRRIIVVSNTDGGPAWEELVGGMKPDGTKFVTRSDREAPPHLHLDSIQAYHTTSYSPRAEAESNDLLTSAIKLYNLAEDYTTVIACLARALGVTAAQPTLDDKGRMLEKTAAEILRHYERVNKAQLHGQEGNAVVKLLKIREAREAKERKNDELALDILENTDLIPLSGEMSKIIRRVEEFNQLHPSLQKNLQTYLTLTMDALASAHRKAKSSGVAEATRQMKLTEIRKKSRSLMNFAGMLTYRMSPEVYEYLTRLDVENAL</sequence>
<reference evidence="5" key="1">
    <citation type="submission" date="2020-11" db="EMBL/GenBank/DDBJ databases">
        <authorList>
            <consortium name="DOE Joint Genome Institute"/>
            <person name="Ahrendt S."/>
            <person name="Riley R."/>
            <person name="Andreopoulos W."/>
            <person name="LaButti K."/>
            <person name="Pangilinan J."/>
            <person name="Ruiz-duenas F.J."/>
            <person name="Barrasa J.M."/>
            <person name="Sanchez-Garcia M."/>
            <person name="Camarero S."/>
            <person name="Miyauchi S."/>
            <person name="Serrano A."/>
            <person name="Linde D."/>
            <person name="Babiker R."/>
            <person name="Drula E."/>
            <person name="Ayuso-Fernandez I."/>
            <person name="Pacheco R."/>
            <person name="Padilla G."/>
            <person name="Ferreira P."/>
            <person name="Barriuso J."/>
            <person name="Kellner H."/>
            <person name="Castanera R."/>
            <person name="Alfaro M."/>
            <person name="Ramirez L."/>
            <person name="Pisabarro A.G."/>
            <person name="Kuo A."/>
            <person name="Tritt A."/>
            <person name="Lipzen A."/>
            <person name="He G."/>
            <person name="Yan M."/>
            <person name="Ng V."/>
            <person name="Cullen D."/>
            <person name="Martin F."/>
            <person name="Rosso M.-N."/>
            <person name="Henrissat B."/>
            <person name="Hibbett D."/>
            <person name="Martinez A.T."/>
            <person name="Grigoriev I.V."/>
        </authorList>
    </citation>
    <scope>NUCLEOTIDE SEQUENCE</scope>
    <source>
        <strain evidence="5">AH 44721</strain>
    </source>
</reference>
<dbReference type="GO" id="GO:0017056">
    <property type="term" value="F:structural constituent of nuclear pore"/>
    <property type="evidence" value="ECO:0007669"/>
    <property type="project" value="InterPro"/>
</dbReference>
<proteinExistence type="inferred from homology"/>
<dbReference type="Pfam" id="PF04097">
    <property type="entry name" value="Nic96"/>
    <property type="match status" value="1"/>
</dbReference>
<keyword evidence="6" id="KW-1185">Reference proteome</keyword>
<protein>
    <recommendedName>
        <fullName evidence="4">Nuclear pore protein</fullName>
    </recommendedName>
</protein>
<dbReference type="OrthoDB" id="1918363at2759"/>
<evidence type="ECO:0000313" key="6">
    <source>
        <dbReference type="Proteomes" id="UP000724874"/>
    </source>
</evidence>
<evidence type="ECO:0000256" key="1">
    <source>
        <dbReference type="ARBA" id="ARBA00004259"/>
    </source>
</evidence>
<dbReference type="PANTHER" id="PTHR11225">
    <property type="entry name" value="NUCLEAR PORE COMPLEX PROTEIN NUP93 NUCLEOPORIN NUP93 DEAD EYE PROTEIN"/>
    <property type="match status" value="1"/>
</dbReference>
<keyword evidence="4" id="KW-0653">Protein transport</keyword>
<keyword evidence="4" id="KW-0509">mRNA transport</keyword>
<gene>
    <name evidence="5" type="ORF">CPB84DRAFT_1788508</name>
</gene>